<dbReference type="GO" id="GO:0016887">
    <property type="term" value="F:ATP hydrolysis activity"/>
    <property type="evidence" value="ECO:0007669"/>
    <property type="project" value="InterPro"/>
</dbReference>
<dbReference type="EMBL" id="GL376562">
    <property type="status" value="NOT_ANNOTATED_CDS"/>
    <property type="molecule type" value="Genomic_DNA"/>
</dbReference>
<dbReference type="AlphaFoldDB" id="K3X266"/>
<dbReference type="OMA" id="TRCANAD"/>
<dbReference type="GO" id="GO:0032300">
    <property type="term" value="C:mismatch repair complex"/>
    <property type="evidence" value="ECO:0007669"/>
    <property type="project" value="InterPro"/>
</dbReference>
<dbReference type="GO" id="GO:0005524">
    <property type="term" value="F:ATP binding"/>
    <property type="evidence" value="ECO:0007669"/>
    <property type="project" value="InterPro"/>
</dbReference>
<dbReference type="PANTHER" id="PTHR10073">
    <property type="entry name" value="DNA MISMATCH REPAIR PROTEIN MLH, PMS, MUTL"/>
    <property type="match status" value="1"/>
</dbReference>
<dbReference type="SUPFAM" id="SSF118116">
    <property type="entry name" value="DNA mismatch repair protein MutL"/>
    <property type="match status" value="2"/>
</dbReference>
<dbReference type="eggNOG" id="KOG1977">
    <property type="taxonomic scope" value="Eukaryota"/>
</dbReference>
<dbReference type="PANTHER" id="PTHR10073:SF47">
    <property type="entry name" value="DNA MISMATCH REPAIR PROTEIN MLH3"/>
    <property type="match status" value="1"/>
</dbReference>
<dbReference type="Gene3D" id="3.30.1540.20">
    <property type="entry name" value="MutL, C-terminal domain, dimerisation subdomain"/>
    <property type="match status" value="1"/>
</dbReference>
<dbReference type="InterPro" id="IPR042121">
    <property type="entry name" value="MutL_C_regsub"/>
</dbReference>
<accession>K3X266</accession>
<dbReference type="VEuPathDB" id="FungiDB:PYU1_G011290"/>
<keyword evidence="3" id="KW-1185">Reference proteome</keyword>
<dbReference type="InParanoid" id="K3X266"/>
<dbReference type="SMART" id="SM00853">
    <property type="entry name" value="MutL_C"/>
    <property type="match status" value="1"/>
</dbReference>
<reference evidence="3" key="1">
    <citation type="journal article" date="2010" name="Genome Biol.">
        <title>Genome sequence of the necrotrophic plant pathogen Pythium ultimum reveals original pathogenicity mechanisms and effector repertoire.</title>
        <authorList>
            <person name="Levesque C.A."/>
            <person name="Brouwer H."/>
            <person name="Cano L."/>
            <person name="Hamilton J.P."/>
            <person name="Holt C."/>
            <person name="Huitema E."/>
            <person name="Raffaele S."/>
            <person name="Robideau G.P."/>
            <person name="Thines M."/>
            <person name="Win J."/>
            <person name="Zerillo M.M."/>
            <person name="Beakes G.W."/>
            <person name="Boore J.L."/>
            <person name="Busam D."/>
            <person name="Dumas B."/>
            <person name="Ferriera S."/>
            <person name="Fuerstenberg S.I."/>
            <person name="Gachon C.M."/>
            <person name="Gaulin E."/>
            <person name="Govers F."/>
            <person name="Grenville-Briggs L."/>
            <person name="Horner N."/>
            <person name="Hostetler J."/>
            <person name="Jiang R.H."/>
            <person name="Johnson J."/>
            <person name="Krajaejun T."/>
            <person name="Lin H."/>
            <person name="Meijer H.J."/>
            <person name="Moore B."/>
            <person name="Morris P."/>
            <person name="Phuntmart V."/>
            <person name="Puiu D."/>
            <person name="Shetty J."/>
            <person name="Stajich J.E."/>
            <person name="Tripathy S."/>
            <person name="Wawra S."/>
            <person name="van West P."/>
            <person name="Whitty B.R."/>
            <person name="Coutinho P.M."/>
            <person name="Henrissat B."/>
            <person name="Martin F."/>
            <person name="Thomas P.D."/>
            <person name="Tyler B.M."/>
            <person name="De Vries R.P."/>
            <person name="Kamoun S."/>
            <person name="Yandell M."/>
            <person name="Tisserat N."/>
            <person name="Buell C.R."/>
        </authorList>
    </citation>
    <scope>NUCLEOTIDE SEQUENCE</scope>
    <source>
        <strain evidence="3">DAOM:BR144</strain>
    </source>
</reference>
<feature type="domain" description="MutL C-terminal dimerisation" evidence="1">
    <location>
        <begin position="85"/>
        <end position="265"/>
    </location>
</feature>
<dbReference type="Proteomes" id="UP000019132">
    <property type="component" value="Unassembled WGS sequence"/>
</dbReference>
<sequence length="304" mass="35104">MQKTTQQLNILYYQPKHTRSHYFAETQLNTSSYSPAGLRQTQAPRTFNLKLPRTSKCTLRINNVRELKQLCNVKIPRSVLENLEVIRQVDRKFILVQAHDDTHGNLLFCIDQHAADERVKLEQLELSIFGPDGDDLDIEVQVYQQPVPMLLNMKEFQTLAFNEHIVRAWGFDFEAFEADTVEFEPVCDLYASESRNRGGGDYIVELKAVPKVDTRCANADDLRDFLQLLSRNEGYWSWAVMRPPVITRLLHSRACRSAIMFGDYLSISQCRDLIDALRRCKLPFQCAHGRPSVVPLVEFVTPRE</sequence>
<dbReference type="InterPro" id="IPR038973">
    <property type="entry name" value="MutL/Mlh/Pms-like"/>
</dbReference>
<dbReference type="Gene3D" id="3.30.1370.100">
    <property type="entry name" value="MutL, C-terminal domain, regulatory subdomain"/>
    <property type="match status" value="1"/>
</dbReference>
<dbReference type="Pfam" id="PF08676">
    <property type="entry name" value="MutL_C"/>
    <property type="match status" value="1"/>
</dbReference>
<protein>
    <recommendedName>
        <fullName evidence="1">MutL C-terminal dimerisation domain-containing protein</fullName>
    </recommendedName>
</protein>
<evidence type="ECO:0000313" key="3">
    <source>
        <dbReference type="Proteomes" id="UP000019132"/>
    </source>
</evidence>
<dbReference type="EnsemblProtists" id="PYU1_T011315">
    <property type="protein sequence ID" value="PYU1_T011315"/>
    <property type="gene ID" value="PYU1_G011290"/>
</dbReference>
<dbReference type="InterPro" id="IPR037198">
    <property type="entry name" value="MutL_C_sf"/>
</dbReference>
<dbReference type="HOGENOM" id="CLU_1079572_0_0_1"/>
<reference evidence="3" key="2">
    <citation type="submission" date="2010-04" db="EMBL/GenBank/DDBJ databases">
        <authorList>
            <person name="Buell R."/>
            <person name="Hamilton J."/>
            <person name="Hostetler J."/>
        </authorList>
    </citation>
    <scope>NUCLEOTIDE SEQUENCE [LARGE SCALE GENOMIC DNA]</scope>
    <source>
        <strain evidence="3">DAOM:BR144</strain>
    </source>
</reference>
<dbReference type="GO" id="GO:0140664">
    <property type="term" value="F:ATP-dependent DNA damage sensor activity"/>
    <property type="evidence" value="ECO:0007669"/>
    <property type="project" value="InterPro"/>
</dbReference>
<dbReference type="InterPro" id="IPR014790">
    <property type="entry name" value="MutL_C"/>
</dbReference>
<evidence type="ECO:0000313" key="2">
    <source>
        <dbReference type="EnsemblProtists" id="PYU1_T011315"/>
    </source>
</evidence>
<reference evidence="2" key="3">
    <citation type="submission" date="2015-02" db="UniProtKB">
        <authorList>
            <consortium name="EnsemblProtists"/>
        </authorList>
    </citation>
    <scope>IDENTIFICATION</scope>
    <source>
        <strain evidence="2">DAOM BR144</strain>
    </source>
</reference>
<dbReference type="InterPro" id="IPR042120">
    <property type="entry name" value="MutL_C_dimsub"/>
</dbReference>
<organism evidence="2 3">
    <name type="scientific">Globisporangium ultimum (strain ATCC 200006 / CBS 805.95 / DAOM BR144)</name>
    <name type="common">Pythium ultimum</name>
    <dbReference type="NCBI Taxonomy" id="431595"/>
    <lineage>
        <taxon>Eukaryota</taxon>
        <taxon>Sar</taxon>
        <taxon>Stramenopiles</taxon>
        <taxon>Oomycota</taxon>
        <taxon>Peronosporomycetes</taxon>
        <taxon>Pythiales</taxon>
        <taxon>Pythiaceae</taxon>
        <taxon>Globisporangium</taxon>
    </lineage>
</organism>
<name>K3X266_GLOUD</name>
<dbReference type="STRING" id="431595.K3X266"/>
<proteinExistence type="predicted"/>
<dbReference type="GO" id="GO:0006298">
    <property type="term" value="P:mismatch repair"/>
    <property type="evidence" value="ECO:0007669"/>
    <property type="project" value="InterPro"/>
</dbReference>
<evidence type="ECO:0000259" key="1">
    <source>
        <dbReference type="SMART" id="SM00853"/>
    </source>
</evidence>